<keyword evidence="3" id="KW-0648">Protein biosynthesis</keyword>
<dbReference type="Gene3D" id="3.90.1430.10">
    <property type="entry name" value="Yeast translation eEF2 (G' domain)"/>
    <property type="match status" value="1"/>
</dbReference>
<keyword evidence="2 5" id="KW-0251">Elongation factor</keyword>
<name>A0A8S0RRR2_OLEEU</name>
<dbReference type="Pfam" id="PF00009">
    <property type="entry name" value="GTP_EFTU"/>
    <property type="match status" value="2"/>
</dbReference>
<dbReference type="Gene3D" id="3.40.50.300">
    <property type="entry name" value="P-loop containing nucleotide triphosphate hydrolases"/>
    <property type="match status" value="2"/>
</dbReference>
<comment type="caution">
    <text evidence="5">The sequence shown here is derived from an EMBL/GenBank/DDBJ whole genome shotgun (WGS) entry which is preliminary data.</text>
</comment>
<dbReference type="OrthoDB" id="1635583at2759"/>
<dbReference type="EMBL" id="CACTIH010003682">
    <property type="protein sequence ID" value="CAA2981848.1"/>
    <property type="molecule type" value="Genomic_DNA"/>
</dbReference>
<evidence type="ECO:0000259" key="4">
    <source>
        <dbReference type="Pfam" id="PF00009"/>
    </source>
</evidence>
<evidence type="ECO:0000313" key="6">
    <source>
        <dbReference type="Proteomes" id="UP000594638"/>
    </source>
</evidence>
<protein>
    <submittedName>
        <fullName evidence="5">Elongation factor 2</fullName>
    </submittedName>
</protein>
<dbReference type="GO" id="GO:0005829">
    <property type="term" value="C:cytosol"/>
    <property type="evidence" value="ECO:0007669"/>
    <property type="project" value="TreeGrafter"/>
</dbReference>
<dbReference type="GO" id="GO:0003924">
    <property type="term" value="F:GTPase activity"/>
    <property type="evidence" value="ECO:0007669"/>
    <property type="project" value="InterPro"/>
</dbReference>
<evidence type="ECO:0000256" key="2">
    <source>
        <dbReference type="ARBA" id="ARBA00022768"/>
    </source>
</evidence>
<dbReference type="Proteomes" id="UP000594638">
    <property type="component" value="Unassembled WGS sequence"/>
</dbReference>
<dbReference type="GO" id="GO:1990904">
    <property type="term" value="C:ribonucleoprotein complex"/>
    <property type="evidence" value="ECO:0007669"/>
    <property type="project" value="TreeGrafter"/>
</dbReference>
<feature type="domain" description="Tr-type G" evidence="4">
    <location>
        <begin position="68"/>
        <end position="128"/>
    </location>
</feature>
<dbReference type="PANTHER" id="PTHR42908">
    <property type="entry name" value="TRANSLATION ELONGATION FACTOR-RELATED"/>
    <property type="match status" value="1"/>
</dbReference>
<evidence type="ECO:0000313" key="5">
    <source>
        <dbReference type="EMBL" id="CAA2981848.1"/>
    </source>
</evidence>
<dbReference type="InterPro" id="IPR027417">
    <property type="entry name" value="P-loop_NTPase"/>
</dbReference>
<dbReference type="GO" id="GO:0005525">
    <property type="term" value="F:GTP binding"/>
    <property type="evidence" value="ECO:0007669"/>
    <property type="project" value="InterPro"/>
</dbReference>
<proteinExistence type="predicted"/>
<gene>
    <name evidence="5" type="ORF">OLEA9_A016016</name>
</gene>
<dbReference type="GO" id="GO:0003746">
    <property type="term" value="F:translation elongation factor activity"/>
    <property type="evidence" value="ECO:0007669"/>
    <property type="project" value="UniProtKB-KW"/>
</dbReference>
<dbReference type="InterPro" id="IPR000795">
    <property type="entry name" value="T_Tr_GTP-bd_dom"/>
</dbReference>
<dbReference type="GO" id="GO:0043022">
    <property type="term" value="F:ribosome binding"/>
    <property type="evidence" value="ECO:0007669"/>
    <property type="project" value="TreeGrafter"/>
</dbReference>
<evidence type="ECO:0000256" key="3">
    <source>
        <dbReference type="ARBA" id="ARBA00022917"/>
    </source>
</evidence>
<dbReference type="FunFam" id="3.90.1430.10:FF:000003">
    <property type="entry name" value="Elongation factor 2"/>
    <property type="match status" value="1"/>
</dbReference>
<dbReference type="PANTHER" id="PTHR42908:SF10">
    <property type="entry name" value="EUKARYOTIC TRANSLATION ELONGATION FACTOR 2"/>
    <property type="match status" value="1"/>
</dbReference>
<dbReference type="AlphaFoldDB" id="A0A8S0RRR2"/>
<reference evidence="5 6" key="1">
    <citation type="submission" date="2019-12" db="EMBL/GenBank/DDBJ databases">
        <authorList>
            <person name="Alioto T."/>
            <person name="Alioto T."/>
            <person name="Gomez Garrido J."/>
        </authorList>
    </citation>
    <scope>NUCLEOTIDE SEQUENCE [LARGE SCALE GENOMIC DNA]</scope>
</reference>
<evidence type="ECO:0000256" key="1">
    <source>
        <dbReference type="ARBA" id="ARBA00022490"/>
    </source>
</evidence>
<dbReference type="Gramene" id="OE9A016016T1">
    <property type="protein sequence ID" value="OE9A016016C1"/>
    <property type="gene ID" value="OE9A016016"/>
</dbReference>
<feature type="domain" description="Tr-type G" evidence="4">
    <location>
        <begin position="18"/>
        <end position="66"/>
    </location>
</feature>
<dbReference type="SUPFAM" id="SSF52540">
    <property type="entry name" value="P-loop containing nucleoside triphosphate hydrolases"/>
    <property type="match status" value="1"/>
</dbReference>
<sequence length="216" mass="24499">MVKFTADELRRIMDHKHNIHNMSVIAHVEYGKSTLTDSLVAAAGIIAQEVAGDVRMTDTRADEAERVALRITDGALVVVDRVEGVCVQTETVLRQALGERIRPVLTINKMDRCFLELQVYPEKATAAFSAGLHGWAFTLTNFAKMYASKFGVDESKMMERLWGENFFDPATKKWTTKNTGSPTCKRGFVQFCYEPIKQIINTCMNDQKDKLWHYEV</sequence>
<organism evidence="5 6">
    <name type="scientific">Olea europaea subsp. europaea</name>
    <dbReference type="NCBI Taxonomy" id="158383"/>
    <lineage>
        <taxon>Eukaryota</taxon>
        <taxon>Viridiplantae</taxon>
        <taxon>Streptophyta</taxon>
        <taxon>Embryophyta</taxon>
        <taxon>Tracheophyta</taxon>
        <taxon>Spermatophyta</taxon>
        <taxon>Magnoliopsida</taxon>
        <taxon>eudicotyledons</taxon>
        <taxon>Gunneridae</taxon>
        <taxon>Pentapetalae</taxon>
        <taxon>asterids</taxon>
        <taxon>lamiids</taxon>
        <taxon>Lamiales</taxon>
        <taxon>Oleaceae</taxon>
        <taxon>Oleeae</taxon>
        <taxon>Olea</taxon>
    </lineage>
</organism>
<keyword evidence="6" id="KW-1185">Reference proteome</keyword>
<accession>A0A8S0RRR2</accession>
<keyword evidence="1" id="KW-0963">Cytoplasm</keyword>